<feature type="domain" description="DAHP synthetase I/KDSA" evidence="12">
    <location>
        <begin position="66"/>
        <end position="370"/>
    </location>
</feature>
<comment type="pathway">
    <text evidence="2">Metabolic intermediate biosynthesis; chorismate biosynthesis; chorismate from D-erythrose 4-phosphate and phosphoenolpyruvate: step 1/7.</text>
</comment>
<name>A0A9Q3C6Z4_9BASI</name>
<comment type="caution">
    <text evidence="13">The sequence shown here is derived from an EMBL/GenBank/DDBJ whole genome shotgun (WGS) entry which is preliminary data.</text>
</comment>
<evidence type="ECO:0000256" key="5">
    <source>
        <dbReference type="ARBA" id="ARBA00022605"/>
    </source>
</evidence>
<dbReference type="OrthoDB" id="4699125at2759"/>
<evidence type="ECO:0000256" key="7">
    <source>
        <dbReference type="ARBA" id="ARBA00023141"/>
    </source>
</evidence>
<dbReference type="SUPFAM" id="SSF51569">
    <property type="entry name" value="Aldolase"/>
    <property type="match status" value="1"/>
</dbReference>
<dbReference type="InterPro" id="IPR006218">
    <property type="entry name" value="DAHP1/KDSA"/>
</dbReference>
<dbReference type="NCBIfam" id="TIGR00034">
    <property type="entry name" value="aroFGH"/>
    <property type="match status" value="1"/>
</dbReference>
<reference evidence="13" key="1">
    <citation type="submission" date="2021-03" db="EMBL/GenBank/DDBJ databases">
        <title>Draft genome sequence of rust myrtle Austropuccinia psidii MF-1, a brazilian biotype.</title>
        <authorList>
            <person name="Quecine M.C."/>
            <person name="Pachon D.M.R."/>
            <person name="Bonatelli M.L."/>
            <person name="Correr F.H."/>
            <person name="Franceschini L.M."/>
            <person name="Leite T.F."/>
            <person name="Margarido G.R.A."/>
            <person name="Almeida C.A."/>
            <person name="Ferrarezi J.A."/>
            <person name="Labate C.A."/>
        </authorList>
    </citation>
    <scope>NUCLEOTIDE SEQUENCE</scope>
    <source>
        <strain evidence="13">MF-1</strain>
    </source>
</reference>
<evidence type="ECO:0000256" key="4">
    <source>
        <dbReference type="ARBA" id="ARBA00012694"/>
    </source>
</evidence>
<dbReference type="AlphaFoldDB" id="A0A9Q3C6Z4"/>
<dbReference type="GO" id="GO:0003849">
    <property type="term" value="F:3-deoxy-7-phosphoheptulonate synthase activity"/>
    <property type="evidence" value="ECO:0007669"/>
    <property type="project" value="UniProtKB-EC"/>
</dbReference>
<dbReference type="GO" id="GO:0009073">
    <property type="term" value="P:aromatic amino acid family biosynthetic process"/>
    <property type="evidence" value="ECO:0007669"/>
    <property type="project" value="UniProtKB-KW"/>
</dbReference>
<evidence type="ECO:0000256" key="10">
    <source>
        <dbReference type="ARBA" id="ARBA00032193"/>
    </source>
</evidence>
<dbReference type="InterPro" id="IPR006219">
    <property type="entry name" value="DAHP_synth_1"/>
</dbReference>
<keyword evidence="14" id="KW-1185">Reference proteome</keyword>
<dbReference type="GO" id="GO:0005737">
    <property type="term" value="C:cytoplasm"/>
    <property type="evidence" value="ECO:0007669"/>
    <property type="project" value="TreeGrafter"/>
</dbReference>
<dbReference type="NCBIfam" id="NF009395">
    <property type="entry name" value="PRK12755.1"/>
    <property type="match status" value="1"/>
</dbReference>
<evidence type="ECO:0000256" key="8">
    <source>
        <dbReference type="ARBA" id="ARBA00031111"/>
    </source>
</evidence>
<dbReference type="Gene3D" id="3.20.20.70">
    <property type="entry name" value="Aldolase class I"/>
    <property type="match status" value="1"/>
</dbReference>
<dbReference type="Pfam" id="PF00793">
    <property type="entry name" value="DAHP_synth_1"/>
    <property type="match status" value="1"/>
</dbReference>
<dbReference type="PANTHER" id="PTHR21225">
    <property type="entry name" value="PHOSPHO-2-DEHYDRO-3-DEOXYHEPTONATE ALDOLASE DAHP SYNTHETASE"/>
    <property type="match status" value="1"/>
</dbReference>
<evidence type="ECO:0000313" key="14">
    <source>
        <dbReference type="Proteomes" id="UP000765509"/>
    </source>
</evidence>
<comment type="similarity">
    <text evidence="3">Belongs to the class-I DAHP synthase family.</text>
</comment>
<keyword evidence="6" id="KW-0808">Transferase</keyword>
<sequence length="559" mass="62555">MSKRPLSTYNLSFHPNDNEKLLSPAAFSLNEEPRTSYEPLVPSLLLREDLKISSKSHKVINWARKACSDVISGTDDRLIVIVGPCSIHDSQEGLEYARLLVPHISGFPDLIVVMRAYLEKPRTTIGWKGLINDPDLDGSFNINKGLRVSRKFLCTLTNIGLPVAVELLDILSVQFFYDLISWGAIGARTTESQLHRQAASGVLHPIGFKNGTDGDIESGVAAMQAASTPHVYIGVNEHGLTSIVKTVGNNDVQLILRGGKKGPNYSSEDVAKAREALQKSRPGFHPSLMIDCSHVFSHKSTAQKDFRNQLRVVEEICEQLRDGELSINGVMIESNIKEGRQDIPPEGREGLKHGVSVTDGCVNFETTLQMLRKLQSAVVERRAGLVRQQLHVEGKSLRRVPPSIAEPIFTFEAPATYFNNDGLNKTWNGIGHRPEHKVTKGKRYFVWKNLPHRQLLLSANSVASSDDSFYIQYEYLGIVDPGEKLLAWAKLHIRELDQLEEAPQQRSQIMAERAAYLQPFGRFSMPPRQRKLPCLTKPMRDCPMGQRPLNACVELLLWF</sequence>
<gene>
    <name evidence="13" type="ORF">O181_017096</name>
</gene>
<keyword evidence="5" id="KW-0028">Amino-acid biosynthesis</keyword>
<dbReference type="FunFam" id="3.20.20.70:FF:000005">
    <property type="entry name" value="Phospho-2-dehydro-3-deoxyheptonate aldolase"/>
    <property type="match status" value="1"/>
</dbReference>
<organism evidence="13 14">
    <name type="scientific">Austropuccinia psidii MF-1</name>
    <dbReference type="NCBI Taxonomy" id="1389203"/>
    <lineage>
        <taxon>Eukaryota</taxon>
        <taxon>Fungi</taxon>
        <taxon>Dikarya</taxon>
        <taxon>Basidiomycota</taxon>
        <taxon>Pucciniomycotina</taxon>
        <taxon>Pucciniomycetes</taxon>
        <taxon>Pucciniales</taxon>
        <taxon>Sphaerophragmiaceae</taxon>
        <taxon>Austropuccinia</taxon>
    </lineage>
</organism>
<protein>
    <recommendedName>
        <fullName evidence="4">3-deoxy-7-phosphoheptulonate synthase</fullName>
        <ecNumber evidence="4">2.5.1.54</ecNumber>
    </recommendedName>
    <alternativeName>
        <fullName evidence="10">3-deoxy-D-arabino-heptulosonate 7-phosphate synthase</fullName>
    </alternativeName>
    <alternativeName>
        <fullName evidence="9">DAHP synthase</fullName>
    </alternativeName>
    <alternativeName>
        <fullName evidence="8">Phospho-2-keto-3-deoxyheptonate aldolase</fullName>
    </alternativeName>
</protein>
<evidence type="ECO:0000313" key="13">
    <source>
        <dbReference type="EMBL" id="MBW0477381.1"/>
    </source>
</evidence>
<dbReference type="Proteomes" id="UP000765509">
    <property type="component" value="Unassembled WGS sequence"/>
</dbReference>
<dbReference type="EC" id="2.5.1.54" evidence="4"/>
<evidence type="ECO:0000256" key="1">
    <source>
        <dbReference type="ARBA" id="ARBA00003726"/>
    </source>
</evidence>
<dbReference type="PANTHER" id="PTHR21225:SF12">
    <property type="entry name" value="PHOSPHO-2-DEHYDRO-3-DEOXYHEPTONATE ALDOLASE, TYROSINE-INHIBITED"/>
    <property type="match status" value="1"/>
</dbReference>
<evidence type="ECO:0000256" key="6">
    <source>
        <dbReference type="ARBA" id="ARBA00022679"/>
    </source>
</evidence>
<dbReference type="InterPro" id="IPR013785">
    <property type="entry name" value="Aldolase_TIM"/>
</dbReference>
<comment type="function">
    <text evidence="1">Stereospecific condensation of phosphoenolpyruvate (PEP) and D-erythrose-4-phosphate (E4P) giving rise to 3-deoxy-D-arabino-heptulosonate-7-phosphate (DAHP).</text>
</comment>
<dbReference type="GO" id="GO:0008652">
    <property type="term" value="P:amino acid biosynthetic process"/>
    <property type="evidence" value="ECO:0007669"/>
    <property type="project" value="UniProtKB-KW"/>
</dbReference>
<evidence type="ECO:0000256" key="11">
    <source>
        <dbReference type="ARBA" id="ARBA00047508"/>
    </source>
</evidence>
<evidence type="ECO:0000256" key="9">
    <source>
        <dbReference type="ARBA" id="ARBA00031349"/>
    </source>
</evidence>
<evidence type="ECO:0000256" key="2">
    <source>
        <dbReference type="ARBA" id="ARBA00004688"/>
    </source>
</evidence>
<keyword evidence="7" id="KW-0057">Aromatic amino acid biosynthesis</keyword>
<evidence type="ECO:0000256" key="3">
    <source>
        <dbReference type="ARBA" id="ARBA00007985"/>
    </source>
</evidence>
<accession>A0A9Q3C6Z4</accession>
<proteinExistence type="inferred from homology"/>
<evidence type="ECO:0000259" key="12">
    <source>
        <dbReference type="Pfam" id="PF00793"/>
    </source>
</evidence>
<dbReference type="EMBL" id="AVOT02004791">
    <property type="protein sequence ID" value="MBW0477381.1"/>
    <property type="molecule type" value="Genomic_DNA"/>
</dbReference>
<comment type="catalytic activity">
    <reaction evidence="11">
        <text>D-erythrose 4-phosphate + phosphoenolpyruvate + H2O = 7-phospho-2-dehydro-3-deoxy-D-arabino-heptonate + phosphate</text>
        <dbReference type="Rhea" id="RHEA:14717"/>
        <dbReference type="ChEBI" id="CHEBI:15377"/>
        <dbReference type="ChEBI" id="CHEBI:16897"/>
        <dbReference type="ChEBI" id="CHEBI:43474"/>
        <dbReference type="ChEBI" id="CHEBI:58394"/>
        <dbReference type="ChEBI" id="CHEBI:58702"/>
        <dbReference type="EC" id="2.5.1.54"/>
    </reaction>
</comment>